<comment type="caution">
    <text evidence="1">The sequence shown here is derived from an EMBL/GenBank/DDBJ whole genome shotgun (WGS) entry which is preliminary data.</text>
</comment>
<reference evidence="2" key="1">
    <citation type="journal article" date="2019" name="Int. J. Syst. Evol. Microbiol.">
        <title>The Global Catalogue of Microorganisms (GCM) 10K type strain sequencing project: providing services to taxonomists for standard genome sequencing and annotation.</title>
        <authorList>
            <consortium name="The Broad Institute Genomics Platform"/>
            <consortium name="The Broad Institute Genome Sequencing Center for Infectious Disease"/>
            <person name="Wu L."/>
            <person name="Ma J."/>
        </authorList>
    </citation>
    <scope>NUCLEOTIDE SEQUENCE [LARGE SCALE GENOMIC DNA]</scope>
    <source>
        <strain evidence="2">KCTC 42808</strain>
    </source>
</reference>
<organism evidence="1 2">
    <name type="scientific">Lacinutrix gracilariae</name>
    <dbReference type="NCBI Taxonomy" id="1747198"/>
    <lineage>
        <taxon>Bacteria</taxon>
        <taxon>Pseudomonadati</taxon>
        <taxon>Bacteroidota</taxon>
        <taxon>Flavobacteriia</taxon>
        <taxon>Flavobacteriales</taxon>
        <taxon>Flavobacteriaceae</taxon>
        <taxon>Lacinutrix</taxon>
    </lineage>
</organism>
<proteinExistence type="predicted"/>
<evidence type="ECO:0000313" key="1">
    <source>
        <dbReference type="EMBL" id="MFD2540722.1"/>
    </source>
</evidence>
<dbReference type="Proteomes" id="UP001597467">
    <property type="component" value="Unassembled WGS sequence"/>
</dbReference>
<name>A0ABW5JWB1_9FLAO</name>
<dbReference type="EMBL" id="JBHULM010000001">
    <property type="protein sequence ID" value="MFD2540722.1"/>
    <property type="molecule type" value="Genomic_DNA"/>
</dbReference>
<protein>
    <submittedName>
        <fullName evidence="1">Uncharacterized protein</fullName>
    </submittedName>
</protein>
<sequence length="126" mass="14670">MTTADKQNNLEFIKESISYLENKGFANIKADIEGYETPKSYLKKGKGEEASITPDIVAEKAGRKHYFEIGLKSEQPTLLKSKWRFLDVLTRMKDHRFKVITRRGHYKFTQDMLDDLNLDKEPIKLS</sequence>
<dbReference type="RefSeq" id="WP_379899728.1">
    <property type="nucleotide sequence ID" value="NZ_JBHULM010000001.1"/>
</dbReference>
<accession>A0ABW5JWB1</accession>
<keyword evidence="2" id="KW-1185">Reference proteome</keyword>
<gene>
    <name evidence="1" type="ORF">ACFSSB_00200</name>
</gene>
<evidence type="ECO:0000313" key="2">
    <source>
        <dbReference type="Proteomes" id="UP001597467"/>
    </source>
</evidence>